<proteinExistence type="predicted"/>
<reference evidence="1" key="1">
    <citation type="submission" date="2020-04" db="EMBL/GenBank/DDBJ databases">
        <authorList>
            <person name="Chiriac C."/>
            <person name="Salcher M."/>
            <person name="Ghai R."/>
            <person name="Kavagutti S V."/>
        </authorList>
    </citation>
    <scope>NUCLEOTIDE SEQUENCE</scope>
</reference>
<evidence type="ECO:0000313" key="1">
    <source>
        <dbReference type="EMBL" id="CAB4140149.1"/>
    </source>
</evidence>
<organism evidence="1">
    <name type="scientific">uncultured Caudovirales phage</name>
    <dbReference type="NCBI Taxonomy" id="2100421"/>
    <lineage>
        <taxon>Viruses</taxon>
        <taxon>Duplodnaviria</taxon>
        <taxon>Heunggongvirae</taxon>
        <taxon>Uroviricota</taxon>
        <taxon>Caudoviricetes</taxon>
        <taxon>Peduoviridae</taxon>
        <taxon>Maltschvirus</taxon>
        <taxon>Maltschvirus maltsch</taxon>
    </lineage>
</organism>
<dbReference type="EMBL" id="LR796379">
    <property type="protein sequence ID" value="CAB4140149.1"/>
    <property type="molecule type" value="Genomic_DNA"/>
</dbReference>
<name>A0A6J5M8M9_9CAUD</name>
<accession>A0A6J5M8M9</accession>
<protein>
    <submittedName>
        <fullName evidence="1">Uncharacterized protein</fullName>
    </submittedName>
</protein>
<gene>
    <name evidence="1" type="ORF">UFOVP407_31</name>
</gene>
<sequence length="65" mass="7470">MTGGLQQFARVLEDVERTIHTDALRRYHNDPAYRAEVEASRTATREQVQATMRAAVERFHGRNGQ</sequence>